<accession>A0ABM8I790</accession>
<dbReference type="SUPFAM" id="SSF55811">
    <property type="entry name" value="Nudix"/>
    <property type="match status" value="1"/>
</dbReference>
<sequence>MLYSLARRVDNIPVLNEKGEVIDKKYSFEAYYYKNRYLNPVIRIAVISNGMMFLCRRPEKFNYNPGKIDLPMETYLQYEEKPEDGVKRILRKYFPENEELDPRFSIKYRFKNEETNRLIYLYILYVEDDSQLCNPRFQDGKLWTIQQIESNLNKGYFGDCFEDEYEQLKDAVLFSEEFK</sequence>
<gene>
    <name evidence="1" type="ORF">BSYN_02480</name>
</gene>
<evidence type="ECO:0000313" key="1">
    <source>
        <dbReference type="EMBL" id="BEG97983.1"/>
    </source>
</evidence>
<name>A0ABM8I790_9BACE</name>
<organism evidence="1 2">
    <name type="scientific">Bacteroides sedimenti</name>
    <dbReference type="NCBI Taxonomy" id="2136147"/>
    <lineage>
        <taxon>Bacteria</taxon>
        <taxon>Pseudomonadati</taxon>
        <taxon>Bacteroidota</taxon>
        <taxon>Bacteroidia</taxon>
        <taxon>Bacteroidales</taxon>
        <taxon>Bacteroidaceae</taxon>
        <taxon>Bacteroides</taxon>
    </lineage>
</organism>
<reference evidence="1 2" key="1">
    <citation type="submission" date="2023-04" db="EMBL/GenBank/DDBJ databases">
        <title>Draft genome sequence of acteroides sedimenti strain YN3PY1.</title>
        <authorList>
            <person name="Yoshida N."/>
        </authorList>
    </citation>
    <scope>NUCLEOTIDE SEQUENCE [LARGE SCALE GENOMIC DNA]</scope>
    <source>
        <strain evidence="1 2">YN3PY1</strain>
    </source>
</reference>
<dbReference type="Proteomes" id="UP001496674">
    <property type="component" value="Chromosome"/>
</dbReference>
<protein>
    <recommendedName>
        <fullName evidence="3">Nudix hydrolase domain-containing protein</fullName>
    </recommendedName>
</protein>
<dbReference type="InterPro" id="IPR015797">
    <property type="entry name" value="NUDIX_hydrolase-like_dom_sf"/>
</dbReference>
<dbReference type="Gene3D" id="3.90.79.10">
    <property type="entry name" value="Nucleoside Triphosphate Pyrophosphohydrolase"/>
    <property type="match status" value="1"/>
</dbReference>
<proteinExistence type="predicted"/>
<dbReference type="EMBL" id="AP028055">
    <property type="protein sequence ID" value="BEG97983.1"/>
    <property type="molecule type" value="Genomic_DNA"/>
</dbReference>
<evidence type="ECO:0008006" key="3">
    <source>
        <dbReference type="Google" id="ProtNLM"/>
    </source>
</evidence>
<evidence type="ECO:0000313" key="2">
    <source>
        <dbReference type="Proteomes" id="UP001496674"/>
    </source>
</evidence>
<keyword evidence="2" id="KW-1185">Reference proteome</keyword>